<sequence length="142" mass="15849">MKEKVQSALDNYVLAYKNNDKELFRSLWDDKAIFEDPVGAEPCNGIEAICAFWDFGHSDGMEIKPTNIETVICSNEGILKAVMQVRNLNDNSGMDIAIVDHFVVNAEGKIESGRAFWDESSISQPSDVNSIDINVDDFKDRG</sequence>
<organism evidence="2 3">
    <name type="scientific">SAR86 cluster bacterium</name>
    <dbReference type="NCBI Taxonomy" id="2030880"/>
    <lineage>
        <taxon>Bacteria</taxon>
        <taxon>Pseudomonadati</taxon>
        <taxon>Pseudomonadota</taxon>
        <taxon>Gammaproteobacteria</taxon>
        <taxon>SAR86 cluster</taxon>
    </lineage>
</organism>
<evidence type="ECO:0000259" key="1">
    <source>
        <dbReference type="Pfam" id="PF12680"/>
    </source>
</evidence>
<dbReference type="Proteomes" id="UP000319023">
    <property type="component" value="Unassembled WGS sequence"/>
</dbReference>
<name>A0A520LR60_9GAMM</name>
<dbReference type="InterPro" id="IPR037401">
    <property type="entry name" value="SnoaL-like"/>
</dbReference>
<protein>
    <recommendedName>
        <fullName evidence="1">SnoaL-like domain-containing protein</fullName>
    </recommendedName>
</protein>
<dbReference type="EMBL" id="SHBN01000046">
    <property type="protein sequence ID" value="RZO11164.1"/>
    <property type="molecule type" value="Genomic_DNA"/>
</dbReference>
<gene>
    <name evidence="2" type="ORF">EVB01_02665</name>
</gene>
<dbReference type="Gene3D" id="3.10.450.50">
    <property type="match status" value="1"/>
</dbReference>
<dbReference type="InterPro" id="IPR032710">
    <property type="entry name" value="NTF2-like_dom_sf"/>
</dbReference>
<evidence type="ECO:0000313" key="3">
    <source>
        <dbReference type="Proteomes" id="UP000319023"/>
    </source>
</evidence>
<evidence type="ECO:0000313" key="2">
    <source>
        <dbReference type="EMBL" id="RZO11164.1"/>
    </source>
</evidence>
<accession>A0A520LR60</accession>
<proteinExistence type="predicted"/>
<dbReference type="SUPFAM" id="SSF54427">
    <property type="entry name" value="NTF2-like"/>
    <property type="match status" value="1"/>
</dbReference>
<dbReference type="AlphaFoldDB" id="A0A520LR60"/>
<comment type="caution">
    <text evidence="2">The sequence shown here is derived from an EMBL/GenBank/DDBJ whole genome shotgun (WGS) entry which is preliminary data.</text>
</comment>
<dbReference type="Pfam" id="PF12680">
    <property type="entry name" value="SnoaL_2"/>
    <property type="match status" value="1"/>
</dbReference>
<feature type="domain" description="SnoaL-like" evidence="1">
    <location>
        <begin position="11"/>
        <end position="110"/>
    </location>
</feature>
<reference evidence="2 3" key="1">
    <citation type="submission" date="2019-02" db="EMBL/GenBank/DDBJ databases">
        <title>Prokaryotic population dynamics and viral predation in marine succession experiment using metagenomics: the confinement effect.</title>
        <authorList>
            <person name="Haro-Moreno J.M."/>
            <person name="Rodriguez-Valera F."/>
            <person name="Lopez-Perez M."/>
        </authorList>
    </citation>
    <scope>NUCLEOTIDE SEQUENCE [LARGE SCALE GENOMIC DNA]</scope>
    <source>
        <strain evidence="2">MED-G168</strain>
    </source>
</reference>